<keyword evidence="2" id="KW-0378">Hydrolase</keyword>
<evidence type="ECO:0000313" key="6">
    <source>
        <dbReference type="EMBL" id="MBA0087361.1"/>
    </source>
</evidence>
<dbReference type="InterPro" id="IPR017853">
    <property type="entry name" value="GH"/>
</dbReference>
<gene>
    <name evidence="6" type="ORF">HRJ53_20445</name>
</gene>
<dbReference type="EMBL" id="JACDQQ010001969">
    <property type="protein sequence ID" value="MBA0087361.1"/>
    <property type="molecule type" value="Genomic_DNA"/>
</dbReference>
<dbReference type="InterPro" id="IPR051923">
    <property type="entry name" value="Glycosyl_Hydrolase_39"/>
</dbReference>
<proteinExistence type="inferred from homology"/>
<dbReference type="Pfam" id="PF01229">
    <property type="entry name" value="Glyco_hydro_39"/>
    <property type="match status" value="1"/>
</dbReference>
<protein>
    <submittedName>
        <fullName evidence="6">Beta-galactosidase</fullName>
    </submittedName>
</protein>
<evidence type="ECO:0000256" key="1">
    <source>
        <dbReference type="ARBA" id="ARBA00008875"/>
    </source>
</evidence>
<evidence type="ECO:0000256" key="2">
    <source>
        <dbReference type="ARBA" id="ARBA00022801"/>
    </source>
</evidence>
<dbReference type="InterPro" id="IPR049166">
    <property type="entry name" value="GH39_cat"/>
</dbReference>
<comment type="similarity">
    <text evidence="1">Belongs to the glycosyl hydrolase 39 family.</text>
</comment>
<dbReference type="SUPFAM" id="SSF51445">
    <property type="entry name" value="(Trans)glycosidases"/>
    <property type="match status" value="1"/>
</dbReference>
<feature type="domain" description="Glycosyl hydrolases family 39 N-terminal catalytic" evidence="5">
    <location>
        <begin position="78"/>
        <end position="207"/>
    </location>
</feature>
<keyword evidence="3" id="KW-0326">Glycosidase</keyword>
<organism evidence="6 7">
    <name type="scientific">Candidatus Acidiferrum panamense</name>
    <dbReference type="NCBI Taxonomy" id="2741543"/>
    <lineage>
        <taxon>Bacteria</taxon>
        <taxon>Pseudomonadati</taxon>
        <taxon>Acidobacteriota</taxon>
        <taxon>Terriglobia</taxon>
        <taxon>Candidatus Acidiferrales</taxon>
        <taxon>Candidatus Acidiferrum</taxon>
    </lineage>
</organism>
<name>A0A7V8SYW1_9BACT</name>
<evidence type="ECO:0000313" key="7">
    <source>
        <dbReference type="Proteomes" id="UP000567293"/>
    </source>
</evidence>
<dbReference type="PANTHER" id="PTHR12631">
    <property type="entry name" value="ALPHA-L-IDURONIDASE"/>
    <property type="match status" value="1"/>
</dbReference>
<evidence type="ECO:0000256" key="3">
    <source>
        <dbReference type="ARBA" id="ARBA00023295"/>
    </source>
</evidence>
<sequence length="442" mass="49669">MSRASRSVWGLFALLVLALATMTAEWWLSTARAAQLVPPSEPIPLSFFGLHIHHLTQPTPWPRVSFGSWRLWDAYVVWPNVEPQKGQWDFSHLDRYISLAENHGVEILLPLGLTPAWASSRPKERSGYEPGNAAEPRDISDWREYVREVAARYKGRIHAYEIWNEPNLSDFFSGRPETMLELAREAYVVLKQVDQTVLVVTPSATGPTGITWLERYLKMGGGAYADVVGFHFYVTPEEPEAMLVVGERLRALLEENHLANKPLWNTETGWLIENRLSKVSPQNSSFSKVLTLEEASAYVARSYLLSWAMGVQRFYFYSWDSEVGGLTEADGKTLKPPATAFAETEKWLVGAQMVSCLPDRSGTWISELSRPGHRAWVVWNPARSLEFKIPEAWTVSEERELSGRRLSLSPAAIVSIGPAPVLFESGNPPSPEPPPRERQAGS</sequence>
<dbReference type="GO" id="GO:0004553">
    <property type="term" value="F:hydrolase activity, hydrolyzing O-glycosyl compounds"/>
    <property type="evidence" value="ECO:0007669"/>
    <property type="project" value="TreeGrafter"/>
</dbReference>
<accession>A0A7V8SYW1</accession>
<evidence type="ECO:0000259" key="5">
    <source>
        <dbReference type="Pfam" id="PF01229"/>
    </source>
</evidence>
<keyword evidence="7" id="KW-1185">Reference proteome</keyword>
<dbReference type="PANTHER" id="PTHR12631:SF10">
    <property type="entry name" value="BETA-XYLOSIDASE-LIKE PROTEIN-RELATED"/>
    <property type="match status" value="1"/>
</dbReference>
<dbReference type="AlphaFoldDB" id="A0A7V8SYW1"/>
<feature type="region of interest" description="Disordered" evidence="4">
    <location>
        <begin position="419"/>
        <end position="442"/>
    </location>
</feature>
<comment type="caution">
    <text evidence="6">The sequence shown here is derived from an EMBL/GenBank/DDBJ whole genome shotgun (WGS) entry which is preliminary data.</text>
</comment>
<evidence type="ECO:0000256" key="4">
    <source>
        <dbReference type="SAM" id="MobiDB-lite"/>
    </source>
</evidence>
<dbReference type="Gene3D" id="3.20.20.80">
    <property type="entry name" value="Glycosidases"/>
    <property type="match status" value="1"/>
</dbReference>
<reference evidence="6" key="1">
    <citation type="submission" date="2020-06" db="EMBL/GenBank/DDBJ databases">
        <title>Legume-microbial interactions unlock mineral nutrients during tropical forest succession.</title>
        <authorList>
            <person name="Epihov D.Z."/>
        </authorList>
    </citation>
    <scope>NUCLEOTIDE SEQUENCE [LARGE SCALE GENOMIC DNA]</scope>
    <source>
        <strain evidence="6">Pan2503</strain>
    </source>
</reference>
<dbReference type="Proteomes" id="UP000567293">
    <property type="component" value="Unassembled WGS sequence"/>
</dbReference>